<protein>
    <recommendedName>
        <fullName evidence="4">CsbD-like domain-containing protein</fullName>
    </recommendedName>
</protein>
<sequence>MSGNNSNEQQPSTLGSMLQSAAGTIQSGIGQLTGSGKDVNAGETKKVAAEQQNEQSHATAKLGPVTATADGAAHVDNKDRQQGAWDQTIGSGKQFIGGVVGNETLKSQGRAQYDEGVRRETSGQASDLVEGLSNRVGGAIGSMVTTDKNVEEAYRQQHDDGKAAVRSVQHDLQKQAEAEQRSQ</sequence>
<comment type="caution">
    <text evidence="2">The sequence shown here is derived from an EMBL/GenBank/DDBJ whole genome shotgun (WGS) entry which is preliminary data.</text>
</comment>
<evidence type="ECO:0000313" key="2">
    <source>
        <dbReference type="EMBL" id="KAK6329682.1"/>
    </source>
</evidence>
<dbReference type="EMBL" id="JAVHNQ010000019">
    <property type="protein sequence ID" value="KAK6329682.1"/>
    <property type="molecule type" value="Genomic_DNA"/>
</dbReference>
<name>A0AAV9U0B2_9PEZI</name>
<dbReference type="AlphaFoldDB" id="A0AAV9U0B2"/>
<reference evidence="2 3" key="1">
    <citation type="submission" date="2019-10" db="EMBL/GenBank/DDBJ databases">
        <authorList>
            <person name="Palmer J.M."/>
        </authorList>
    </citation>
    <scope>NUCLEOTIDE SEQUENCE [LARGE SCALE GENOMIC DNA]</scope>
    <source>
        <strain evidence="2 3">TWF696</strain>
    </source>
</reference>
<dbReference type="Proteomes" id="UP001375240">
    <property type="component" value="Unassembled WGS sequence"/>
</dbReference>
<gene>
    <name evidence="2" type="ORF">TWF696_003552</name>
</gene>
<organism evidence="2 3">
    <name type="scientific">Orbilia brochopaga</name>
    <dbReference type="NCBI Taxonomy" id="3140254"/>
    <lineage>
        <taxon>Eukaryota</taxon>
        <taxon>Fungi</taxon>
        <taxon>Dikarya</taxon>
        <taxon>Ascomycota</taxon>
        <taxon>Pezizomycotina</taxon>
        <taxon>Orbiliomycetes</taxon>
        <taxon>Orbiliales</taxon>
        <taxon>Orbiliaceae</taxon>
        <taxon>Orbilia</taxon>
    </lineage>
</organism>
<evidence type="ECO:0000313" key="3">
    <source>
        <dbReference type="Proteomes" id="UP001375240"/>
    </source>
</evidence>
<proteinExistence type="predicted"/>
<dbReference type="PANTHER" id="PTHR40460:SF1">
    <property type="entry name" value="CSBD-LIKE DOMAIN-CONTAINING PROTEIN"/>
    <property type="match status" value="1"/>
</dbReference>
<evidence type="ECO:0000256" key="1">
    <source>
        <dbReference type="SAM" id="MobiDB-lite"/>
    </source>
</evidence>
<keyword evidence="3" id="KW-1185">Reference proteome</keyword>
<accession>A0AAV9U0B2</accession>
<evidence type="ECO:0008006" key="4">
    <source>
        <dbReference type="Google" id="ProtNLM"/>
    </source>
</evidence>
<feature type="region of interest" description="Disordered" evidence="1">
    <location>
        <begin position="107"/>
        <end position="130"/>
    </location>
</feature>
<dbReference type="PANTHER" id="PTHR40460">
    <property type="entry name" value="CHROMOSOME 1, WHOLE GENOME SHOTGUN SEQUENCE"/>
    <property type="match status" value="1"/>
</dbReference>
<feature type="compositionally biased region" description="Polar residues" evidence="1">
    <location>
        <begin position="1"/>
        <end position="34"/>
    </location>
</feature>
<dbReference type="InterPro" id="IPR036629">
    <property type="entry name" value="YjbJ_sf"/>
</dbReference>
<feature type="compositionally biased region" description="Basic and acidic residues" evidence="1">
    <location>
        <begin position="112"/>
        <end position="121"/>
    </location>
</feature>
<feature type="region of interest" description="Disordered" evidence="1">
    <location>
        <begin position="1"/>
        <end position="92"/>
    </location>
</feature>
<feature type="region of interest" description="Disordered" evidence="1">
    <location>
        <begin position="149"/>
        <end position="183"/>
    </location>
</feature>
<dbReference type="SUPFAM" id="SSF69047">
    <property type="entry name" value="Hypothetical protein YjbJ"/>
    <property type="match status" value="1"/>
</dbReference>